<keyword evidence="3" id="KW-0813">Transport</keyword>
<keyword evidence="5 8" id="KW-0812">Transmembrane</keyword>
<feature type="transmembrane region" description="Helical" evidence="8">
    <location>
        <begin position="286"/>
        <end position="305"/>
    </location>
</feature>
<comment type="caution">
    <text evidence="9">The sequence shown here is derived from an EMBL/GenBank/DDBJ whole genome shotgun (WGS) entry which is preliminary data.</text>
</comment>
<dbReference type="EMBL" id="MCIB01000002">
    <property type="protein sequence ID" value="RKD34165.1"/>
    <property type="molecule type" value="Genomic_DNA"/>
</dbReference>
<keyword evidence="4" id="KW-1003">Cell membrane</keyword>
<dbReference type="Pfam" id="PF01594">
    <property type="entry name" value="AI-2E_transport"/>
    <property type="match status" value="1"/>
</dbReference>
<feature type="transmembrane region" description="Helical" evidence="8">
    <location>
        <begin position="262"/>
        <end position="281"/>
    </location>
</feature>
<reference evidence="9 10" key="1">
    <citation type="submission" date="2016-08" db="EMBL/GenBank/DDBJ databases">
        <title>Novel Firmicutes and Novel Genomes.</title>
        <authorList>
            <person name="Poppleton D.I."/>
            <person name="Gribaldo S."/>
        </authorList>
    </citation>
    <scope>NUCLEOTIDE SEQUENCE [LARGE SCALE GENOMIC DNA]</scope>
    <source>
        <strain evidence="9 10">CTT3</strain>
    </source>
</reference>
<feature type="transmembrane region" description="Helical" evidence="8">
    <location>
        <begin position="38"/>
        <end position="59"/>
    </location>
</feature>
<accession>A0A419T9M1</accession>
<proteinExistence type="inferred from homology"/>
<comment type="subcellular location">
    <subcellularLocation>
        <location evidence="1">Cell membrane</location>
        <topology evidence="1">Multi-pass membrane protein</topology>
    </subcellularLocation>
</comment>
<keyword evidence="10" id="KW-1185">Reference proteome</keyword>
<evidence type="ECO:0000256" key="5">
    <source>
        <dbReference type="ARBA" id="ARBA00022692"/>
    </source>
</evidence>
<evidence type="ECO:0000256" key="3">
    <source>
        <dbReference type="ARBA" id="ARBA00022448"/>
    </source>
</evidence>
<comment type="similarity">
    <text evidence="2">Belongs to the autoinducer-2 exporter (AI-2E) (TC 2.A.86) family.</text>
</comment>
<feature type="transmembrane region" description="Helical" evidence="8">
    <location>
        <begin position="231"/>
        <end position="250"/>
    </location>
</feature>
<gene>
    <name evidence="9" type="ORF">BET03_07700</name>
</gene>
<feature type="transmembrane region" description="Helical" evidence="8">
    <location>
        <begin position="158"/>
        <end position="182"/>
    </location>
</feature>
<evidence type="ECO:0000256" key="7">
    <source>
        <dbReference type="ARBA" id="ARBA00023136"/>
    </source>
</evidence>
<dbReference type="GO" id="GO:0005886">
    <property type="term" value="C:plasma membrane"/>
    <property type="evidence" value="ECO:0007669"/>
    <property type="project" value="UniProtKB-SubCell"/>
</dbReference>
<feature type="transmembrane region" description="Helical" evidence="8">
    <location>
        <begin position="71"/>
        <end position="94"/>
    </location>
</feature>
<dbReference type="AlphaFoldDB" id="A0A419T9M1"/>
<dbReference type="PANTHER" id="PTHR21716">
    <property type="entry name" value="TRANSMEMBRANE PROTEIN"/>
    <property type="match status" value="1"/>
</dbReference>
<evidence type="ECO:0000256" key="2">
    <source>
        <dbReference type="ARBA" id="ARBA00009773"/>
    </source>
</evidence>
<evidence type="ECO:0000256" key="8">
    <source>
        <dbReference type="SAM" id="Phobius"/>
    </source>
</evidence>
<dbReference type="RefSeq" id="WP_183108706.1">
    <property type="nucleotide sequence ID" value="NZ_MCIB01000002.1"/>
</dbReference>
<sequence>MNKIDNKNYFHLIPIIFISFILFKIINHPNIVDVLISVLSPFFWAVLVSYLLNPVMVYLEKQFNFKRFWSILTVYTFLLGLLVLIIAIITPRIVESAGNILSDIPNYVVTTQKWLAYQIERLEFLGKYNIAIYLEETINSIKIEEITNTLNPLLNQTIIQAINITSGIVSLILGIVISVYVLKDKEKFIYQIKKLAYALFSNKRATRIIRFGKEFNIVFSEYLIGKMIDSLIIGIICLIGTLIIRVPYPLLISTIVGVTNMIPYFGPFIGMIPAVLITLFYNPIKALWMFIFILGLQQFDGLYLGPKILGTKLGLSPFWVITAIIVGGKLFGILGMLLAAPIGAIIKLTLERYIDNKLKNKNIKI</sequence>
<dbReference type="PANTHER" id="PTHR21716:SF53">
    <property type="entry name" value="PERMEASE PERM-RELATED"/>
    <property type="match status" value="1"/>
</dbReference>
<protein>
    <submittedName>
        <fullName evidence="9">AI-2E family transporter</fullName>
    </submittedName>
</protein>
<feature type="transmembrane region" description="Helical" evidence="8">
    <location>
        <begin position="317"/>
        <end position="350"/>
    </location>
</feature>
<organism evidence="9 10">
    <name type="scientific">Thermohalobacter berrensis</name>
    <dbReference type="NCBI Taxonomy" id="99594"/>
    <lineage>
        <taxon>Bacteria</taxon>
        <taxon>Bacillati</taxon>
        <taxon>Bacillota</taxon>
        <taxon>Tissierellia</taxon>
        <taxon>Tissierellales</taxon>
        <taxon>Thermohalobacteraceae</taxon>
        <taxon>Thermohalobacter</taxon>
    </lineage>
</organism>
<evidence type="ECO:0000313" key="10">
    <source>
        <dbReference type="Proteomes" id="UP000284177"/>
    </source>
</evidence>
<keyword evidence="7 8" id="KW-0472">Membrane</keyword>
<dbReference type="InterPro" id="IPR002549">
    <property type="entry name" value="AI-2E-like"/>
</dbReference>
<evidence type="ECO:0000256" key="1">
    <source>
        <dbReference type="ARBA" id="ARBA00004651"/>
    </source>
</evidence>
<feature type="transmembrane region" description="Helical" evidence="8">
    <location>
        <begin position="9"/>
        <end position="26"/>
    </location>
</feature>
<name>A0A419T9M1_9FIRM</name>
<dbReference type="GO" id="GO:0055085">
    <property type="term" value="P:transmembrane transport"/>
    <property type="evidence" value="ECO:0007669"/>
    <property type="project" value="TreeGrafter"/>
</dbReference>
<evidence type="ECO:0000313" key="9">
    <source>
        <dbReference type="EMBL" id="RKD34165.1"/>
    </source>
</evidence>
<evidence type="ECO:0000256" key="6">
    <source>
        <dbReference type="ARBA" id="ARBA00022989"/>
    </source>
</evidence>
<keyword evidence="6 8" id="KW-1133">Transmembrane helix</keyword>
<dbReference type="Proteomes" id="UP000284177">
    <property type="component" value="Unassembled WGS sequence"/>
</dbReference>
<evidence type="ECO:0000256" key="4">
    <source>
        <dbReference type="ARBA" id="ARBA00022475"/>
    </source>
</evidence>